<feature type="coiled-coil region" evidence="1">
    <location>
        <begin position="45"/>
        <end position="83"/>
    </location>
</feature>
<keyword evidence="1" id="KW-0175">Coiled coil</keyword>
<reference evidence="4" key="1">
    <citation type="submission" date="2016-10" db="EMBL/GenBank/DDBJ databases">
        <authorList>
            <person name="Varghese N."/>
            <person name="Submissions S."/>
        </authorList>
    </citation>
    <scope>NUCLEOTIDE SEQUENCE [LARGE SCALE GENOMIC DNA]</scope>
    <source>
        <strain evidence="4">DSM 23095</strain>
    </source>
</reference>
<keyword evidence="4" id="KW-1185">Reference proteome</keyword>
<feature type="transmembrane region" description="Helical" evidence="2">
    <location>
        <begin position="21"/>
        <end position="42"/>
    </location>
</feature>
<protein>
    <submittedName>
        <fullName evidence="3">Uncharacterized protein</fullName>
    </submittedName>
</protein>
<keyword evidence="2" id="KW-0812">Transmembrane</keyword>
<proteinExistence type="predicted"/>
<keyword evidence="2" id="KW-1133">Transmembrane helix</keyword>
<keyword evidence="2" id="KW-0472">Membrane</keyword>
<dbReference type="OrthoDB" id="821805at2"/>
<sequence length="254" mass="29542">MIKFFRKIRQKLLQQNRMSQYLAYAVGEIILVTIGILIALQINTANQQRIEKREKSKLLNLLKEEIKENLEEATLKEKSFENSRKKNLILLEISSGAATSEPIDSIRKYGYEALAVGSVNIKSSRLSASKESGQFSLLNEKETKILTDYETTLNSYKDASKRSFIFFTEDGNELMIRFGFFKNANPILFNGENFPDHNQLTISDSELIPYLRQPETYRKLHKNYLSQTLEILWLKELTLYINEALELFEKETYD</sequence>
<name>A0A1G6Q6S5_9BACT</name>
<dbReference type="STRING" id="686796.SAMN04488104_100880"/>
<organism evidence="3 4">
    <name type="scientific">Algoriphagus faecimaris</name>
    <dbReference type="NCBI Taxonomy" id="686796"/>
    <lineage>
        <taxon>Bacteria</taxon>
        <taxon>Pseudomonadati</taxon>
        <taxon>Bacteroidota</taxon>
        <taxon>Cytophagia</taxon>
        <taxon>Cytophagales</taxon>
        <taxon>Cyclobacteriaceae</taxon>
        <taxon>Algoriphagus</taxon>
    </lineage>
</organism>
<evidence type="ECO:0000313" key="4">
    <source>
        <dbReference type="Proteomes" id="UP000199060"/>
    </source>
</evidence>
<dbReference type="EMBL" id="FNAC01000008">
    <property type="protein sequence ID" value="SDC88172.1"/>
    <property type="molecule type" value="Genomic_DNA"/>
</dbReference>
<accession>A0A1G6Q6S5</accession>
<evidence type="ECO:0000256" key="1">
    <source>
        <dbReference type="SAM" id="Coils"/>
    </source>
</evidence>
<evidence type="ECO:0000313" key="3">
    <source>
        <dbReference type="EMBL" id="SDC88172.1"/>
    </source>
</evidence>
<gene>
    <name evidence="3" type="ORF">SAMN04488104_100880</name>
</gene>
<dbReference type="AlphaFoldDB" id="A0A1G6Q6S5"/>
<dbReference type="Proteomes" id="UP000199060">
    <property type="component" value="Unassembled WGS sequence"/>
</dbReference>
<evidence type="ECO:0000256" key="2">
    <source>
        <dbReference type="SAM" id="Phobius"/>
    </source>
</evidence>